<dbReference type="VEuPathDB" id="FungiDB:PPTG_13066"/>
<dbReference type="Proteomes" id="UP000018817">
    <property type="component" value="Unassembled WGS sequence"/>
</dbReference>
<feature type="region of interest" description="Disordered" evidence="1">
    <location>
        <begin position="1"/>
        <end position="116"/>
    </location>
</feature>
<dbReference type="OrthoDB" id="99847at2759"/>
<accession>W2Q4E6</accession>
<sequence>AMLDPKKSLAIDAPPIVPYDDGFSTDSEDYTEQEATSHESPVSSSSTPTSILTKRAVVTENQSNIQRQQIRDETQTKVIRQPSKDKPQSATTTTRKPEENASTRAADYVKPPANGHLKPQEVVQTIAPTPNGKKDEEYCRNCKGYLTPLAERLKVMKRAALQQSGNIPPPSRQCFCCHITYPFVALTDESRNQACTQPRCYMCNWAVRAAQKSSNVGVKRAVDGVEKGTRENGNTEISIMATTSEPKNSTAPDNYCKSCKGKLPLRAERLKLMPTAEHPTRQCTCCIITLPLSSLTEKSRNVKFAKPVCNTCDAARSLASTTEDKTPIPTNSTQPNPEKTPEVIVIDEEDEEGEVLEQESCKCCGGTLIPPVKRVQMMKDAAKKLGGKKPPPSRQCACCRITYPSEALTKKSRKMTRVVPICHSCCQAGGPPIYEMLCTSDEFIEAFQVEDPAAARQFLKRKENGKLAKAVEAQRKRMKKMNNPPKALKKEVPSVQPTSKQSPKAVASHPINRPQKITGRLFGGGPRYHLMPMMARKSMPAARLIIGRPANKTYAALDTEAYAEAEANEGSPGLEPLGSPTGRLAVRKSMPAPRLTIGEPVNSSGFPQTRTQVEQNGEQHLDQTAPPGLPRPRTAQWLRQFELVDGNTARERRLEVRNESKEEQADKKRQRTE</sequence>
<feature type="compositionally biased region" description="Polar residues" evidence="1">
    <location>
        <begin position="328"/>
        <end position="337"/>
    </location>
</feature>
<feature type="region of interest" description="Disordered" evidence="1">
    <location>
        <begin position="476"/>
        <end position="510"/>
    </location>
</feature>
<feature type="compositionally biased region" description="Polar residues" evidence="1">
    <location>
        <begin position="601"/>
        <end position="618"/>
    </location>
</feature>
<feature type="region of interest" description="Disordered" evidence="1">
    <location>
        <begin position="594"/>
        <end position="633"/>
    </location>
</feature>
<gene>
    <name evidence="2" type="ORF">PPTG_13066</name>
</gene>
<reference evidence="3" key="1">
    <citation type="submission" date="2011-12" db="EMBL/GenBank/DDBJ databases">
        <authorList>
            <consortium name="The Broad Institute Genome Sequencing Platform"/>
            <person name="Russ C."/>
            <person name="Tyler B."/>
            <person name="Panabieres F."/>
            <person name="Shan W."/>
            <person name="Tripathy S."/>
            <person name="Grunwald N."/>
            <person name="Machado M."/>
            <person name="Young S.K."/>
            <person name="Zeng Q."/>
            <person name="Gargeya S."/>
            <person name="Fitzgerald M."/>
            <person name="Haas B."/>
            <person name="Abouelleil A."/>
            <person name="Alvarado L."/>
            <person name="Arachchi H.M."/>
            <person name="Berlin A."/>
            <person name="Chapman S.B."/>
            <person name="Gearin G."/>
            <person name="Goldberg J."/>
            <person name="Griggs A."/>
            <person name="Gujja S."/>
            <person name="Hansen M."/>
            <person name="Heiman D."/>
            <person name="Howarth C."/>
            <person name="Larimer J."/>
            <person name="Lui A."/>
            <person name="MacDonald P.J.P."/>
            <person name="McCowen C."/>
            <person name="Montmayeur A."/>
            <person name="Murphy C."/>
            <person name="Neiman D."/>
            <person name="Pearson M."/>
            <person name="Priest M."/>
            <person name="Roberts A."/>
            <person name="Saif S."/>
            <person name="Shea T."/>
            <person name="Sisk P."/>
            <person name="Stolte C."/>
            <person name="Sykes S."/>
            <person name="Wortman J."/>
            <person name="Nusbaum C."/>
            <person name="Birren B."/>
        </authorList>
    </citation>
    <scope>NUCLEOTIDE SEQUENCE [LARGE SCALE GENOMIC DNA]</scope>
    <source>
        <strain evidence="3">INRA-310</strain>
    </source>
</reference>
<dbReference type="GeneID" id="20182463"/>
<dbReference type="AlphaFoldDB" id="W2Q4E6"/>
<dbReference type="OMA" id="CCRITYP"/>
<proteinExistence type="predicted"/>
<feature type="region of interest" description="Disordered" evidence="1">
    <location>
        <begin position="320"/>
        <end position="339"/>
    </location>
</feature>
<feature type="region of interest" description="Disordered" evidence="1">
    <location>
        <begin position="647"/>
        <end position="673"/>
    </location>
</feature>
<feature type="compositionally biased region" description="Polar residues" evidence="1">
    <location>
        <begin position="59"/>
        <end position="68"/>
    </location>
</feature>
<dbReference type="RefSeq" id="XP_008907026.1">
    <property type="nucleotide sequence ID" value="XM_008908778.1"/>
</dbReference>
<reference evidence="2 3" key="2">
    <citation type="submission" date="2013-11" db="EMBL/GenBank/DDBJ databases">
        <title>The Genome Sequence of Phytophthora parasitica INRA-310.</title>
        <authorList>
            <consortium name="The Broad Institute Genomics Platform"/>
            <person name="Russ C."/>
            <person name="Tyler B."/>
            <person name="Panabieres F."/>
            <person name="Shan W."/>
            <person name="Tripathy S."/>
            <person name="Grunwald N."/>
            <person name="Machado M."/>
            <person name="Johnson C.S."/>
            <person name="Arredondo F."/>
            <person name="Hong C."/>
            <person name="Coffey M."/>
            <person name="Young S.K."/>
            <person name="Zeng Q."/>
            <person name="Gargeya S."/>
            <person name="Fitzgerald M."/>
            <person name="Abouelleil A."/>
            <person name="Alvarado L."/>
            <person name="Chapman S.B."/>
            <person name="Gainer-Dewar J."/>
            <person name="Goldberg J."/>
            <person name="Griggs A."/>
            <person name="Gujja S."/>
            <person name="Hansen M."/>
            <person name="Howarth C."/>
            <person name="Imamovic A."/>
            <person name="Ireland A."/>
            <person name="Larimer J."/>
            <person name="McCowan C."/>
            <person name="Murphy C."/>
            <person name="Pearson M."/>
            <person name="Poon T.W."/>
            <person name="Priest M."/>
            <person name="Roberts A."/>
            <person name="Saif S."/>
            <person name="Shea T."/>
            <person name="Sykes S."/>
            <person name="Wortman J."/>
            <person name="Nusbaum C."/>
            <person name="Birren B."/>
        </authorList>
    </citation>
    <scope>NUCLEOTIDE SEQUENCE [LARGE SCALE GENOMIC DNA]</scope>
    <source>
        <strain evidence="2 3">INRA-310</strain>
    </source>
</reference>
<feature type="compositionally biased region" description="Basic and acidic residues" evidence="1">
    <location>
        <begin position="648"/>
        <end position="673"/>
    </location>
</feature>
<dbReference type="EMBL" id="KI669591">
    <property type="protein sequence ID" value="ETN07741.1"/>
    <property type="molecule type" value="Genomic_DNA"/>
</dbReference>
<name>W2Q4E6_PHYN3</name>
<evidence type="ECO:0000313" key="3">
    <source>
        <dbReference type="Proteomes" id="UP000018817"/>
    </source>
</evidence>
<organism evidence="2 3">
    <name type="scientific">Phytophthora nicotianae (strain INRA-310)</name>
    <name type="common">Phytophthora parasitica</name>
    <dbReference type="NCBI Taxonomy" id="761204"/>
    <lineage>
        <taxon>Eukaryota</taxon>
        <taxon>Sar</taxon>
        <taxon>Stramenopiles</taxon>
        <taxon>Oomycota</taxon>
        <taxon>Peronosporomycetes</taxon>
        <taxon>Peronosporales</taxon>
        <taxon>Peronosporaceae</taxon>
        <taxon>Phytophthora</taxon>
    </lineage>
</organism>
<feature type="non-terminal residue" evidence="2">
    <location>
        <position position="1"/>
    </location>
</feature>
<evidence type="ECO:0000256" key="1">
    <source>
        <dbReference type="SAM" id="MobiDB-lite"/>
    </source>
</evidence>
<feature type="compositionally biased region" description="Low complexity" evidence="1">
    <location>
        <begin position="38"/>
        <end position="50"/>
    </location>
</feature>
<evidence type="ECO:0000313" key="2">
    <source>
        <dbReference type="EMBL" id="ETN07741.1"/>
    </source>
</evidence>
<protein>
    <submittedName>
        <fullName evidence="2">Uncharacterized protein</fullName>
    </submittedName>
</protein>